<organism evidence="4 5">
    <name type="scientific">Actinomadura litoris</name>
    <dbReference type="NCBI Taxonomy" id="2678616"/>
    <lineage>
        <taxon>Bacteria</taxon>
        <taxon>Bacillati</taxon>
        <taxon>Actinomycetota</taxon>
        <taxon>Actinomycetes</taxon>
        <taxon>Streptosporangiales</taxon>
        <taxon>Thermomonosporaceae</taxon>
        <taxon>Actinomadura</taxon>
    </lineage>
</organism>
<evidence type="ECO:0000313" key="5">
    <source>
        <dbReference type="Proteomes" id="UP000432015"/>
    </source>
</evidence>
<comment type="caution">
    <text evidence="4">The sequence shown here is derived from an EMBL/GenBank/DDBJ whole genome shotgun (WGS) entry which is preliminary data.</text>
</comment>
<feature type="binding site" evidence="2">
    <location>
        <begin position="59"/>
        <end position="66"/>
    </location>
    <ligand>
        <name>substrate</name>
    </ligand>
</feature>
<gene>
    <name evidence="4" type="ORF">GNZ18_20440</name>
</gene>
<feature type="compositionally biased region" description="Polar residues" evidence="3">
    <location>
        <begin position="1"/>
        <end position="11"/>
    </location>
</feature>
<dbReference type="SUPFAM" id="SSF53254">
    <property type="entry name" value="Phosphoglycerate mutase-like"/>
    <property type="match status" value="1"/>
</dbReference>
<dbReference type="GO" id="GO:0005737">
    <property type="term" value="C:cytoplasm"/>
    <property type="evidence" value="ECO:0007669"/>
    <property type="project" value="TreeGrafter"/>
</dbReference>
<evidence type="ECO:0000256" key="3">
    <source>
        <dbReference type="SAM" id="MobiDB-lite"/>
    </source>
</evidence>
<evidence type="ECO:0000256" key="2">
    <source>
        <dbReference type="PIRSR" id="PIRSR613078-2"/>
    </source>
</evidence>
<feature type="binding site" evidence="2">
    <location>
        <position position="109"/>
    </location>
    <ligand>
        <name>substrate</name>
    </ligand>
</feature>
<dbReference type="PANTHER" id="PTHR48100:SF62">
    <property type="entry name" value="GLUCOSYL-3-PHOSPHOGLYCERATE PHOSPHATASE"/>
    <property type="match status" value="1"/>
</dbReference>
<feature type="region of interest" description="Disordered" evidence="3">
    <location>
        <begin position="1"/>
        <end position="47"/>
    </location>
</feature>
<accession>A0A7K1L3W7</accession>
<feature type="compositionally biased region" description="Low complexity" evidence="3">
    <location>
        <begin position="12"/>
        <end position="40"/>
    </location>
</feature>
<dbReference type="InterPro" id="IPR050275">
    <property type="entry name" value="PGM_Phosphatase"/>
</dbReference>
<name>A0A7K1L3W7_9ACTN</name>
<reference evidence="4 5" key="1">
    <citation type="submission" date="2019-11" db="EMBL/GenBank/DDBJ databases">
        <authorList>
            <person name="Cao P."/>
        </authorList>
    </citation>
    <scope>NUCLEOTIDE SEQUENCE [LARGE SCALE GENOMIC DNA]</scope>
    <source>
        <strain evidence="4 5">NEAU-AAG5</strain>
    </source>
</reference>
<evidence type="ECO:0000256" key="1">
    <source>
        <dbReference type="PIRSR" id="PIRSR613078-1"/>
    </source>
</evidence>
<sequence length="260" mass="27746">MRKTACSTPSNGSGRTARSSGSPRASPPTRRSAPAPSGARVSDARPVREPGARRLVLWRHGRTAWNLENRFQGKTDIPLDDTGVQQAHRAARLLAGLRPTHLLASPLRRAADTAEALAAVTGLPVRTDGDLTERDGGAWEGLTSREIRERYPEEHKAWQPPGGETSAQVAKRVAAALERAADDLPPTGLLVVASHGAALRLGMSALLGLPEDVWKHIGGLSNCCWSVLTELRDGGWRLAEHNAGTLPEPVLGDDRTDNGS</sequence>
<evidence type="ECO:0000313" key="4">
    <source>
        <dbReference type="EMBL" id="MUN38956.1"/>
    </source>
</evidence>
<dbReference type="Proteomes" id="UP000432015">
    <property type="component" value="Unassembled WGS sequence"/>
</dbReference>
<protein>
    <submittedName>
        <fullName evidence="4">Histidine phosphatase family protein</fullName>
    </submittedName>
</protein>
<dbReference type="InterPro" id="IPR013078">
    <property type="entry name" value="His_Pase_superF_clade-1"/>
</dbReference>
<dbReference type="Gene3D" id="3.40.50.1240">
    <property type="entry name" value="Phosphoglycerate mutase-like"/>
    <property type="match status" value="1"/>
</dbReference>
<dbReference type="SMART" id="SM00855">
    <property type="entry name" value="PGAM"/>
    <property type="match status" value="1"/>
</dbReference>
<dbReference type="GO" id="GO:0016791">
    <property type="term" value="F:phosphatase activity"/>
    <property type="evidence" value="ECO:0007669"/>
    <property type="project" value="TreeGrafter"/>
</dbReference>
<dbReference type="EMBL" id="WOFH01000006">
    <property type="protein sequence ID" value="MUN38956.1"/>
    <property type="molecule type" value="Genomic_DNA"/>
</dbReference>
<dbReference type="AlphaFoldDB" id="A0A7K1L3W7"/>
<keyword evidence="5" id="KW-1185">Reference proteome</keyword>
<dbReference type="Pfam" id="PF00300">
    <property type="entry name" value="His_Phos_1"/>
    <property type="match status" value="1"/>
</dbReference>
<feature type="active site" description="Tele-phosphohistidine intermediate" evidence="1">
    <location>
        <position position="60"/>
    </location>
</feature>
<dbReference type="PANTHER" id="PTHR48100">
    <property type="entry name" value="BROAD-SPECIFICITY PHOSPHATASE YOR283W-RELATED"/>
    <property type="match status" value="1"/>
</dbReference>
<dbReference type="CDD" id="cd07067">
    <property type="entry name" value="HP_PGM_like"/>
    <property type="match status" value="1"/>
</dbReference>
<proteinExistence type="predicted"/>
<dbReference type="InterPro" id="IPR029033">
    <property type="entry name" value="His_PPase_superfam"/>
</dbReference>
<feature type="active site" description="Proton donor/acceptor" evidence="1">
    <location>
        <position position="133"/>
    </location>
</feature>